<proteinExistence type="predicted"/>
<name>A0A6J6LJT5_9ZZZZ</name>
<reference evidence="1" key="1">
    <citation type="submission" date="2020-05" db="EMBL/GenBank/DDBJ databases">
        <authorList>
            <person name="Chiriac C."/>
            <person name="Salcher M."/>
            <person name="Ghai R."/>
            <person name="Kavagutti S V."/>
        </authorList>
    </citation>
    <scope>NUCLEOTIDE SEQUENCE</scope>
</reference>
<protein>
    <submittedName>
        <fullName evidence="1">Unannotated protein</fullName>
    </submittedName>
</protein>
<accession>A0A6J6LJT5</accession>
<gene>
    <name evidence="1" type="ORF">UFOPK2143_01839</name>
</gene>
<dbReference type="AlphaFoldDB" id="A0A6J6LJT5"/>
<organism evidence="1">
    <name type="scientific">freshwater metagenome</name>
    <dbReference type="NCBI Taxonomy" id="449393"/>
    <lineage>
        <taxon>unclassified sequences</taxon>
        <taxon>metagenomes</taxon>
        <taxon>ecological metagenomes</taxon>
    </lineage>
</organism>
<sequence length="171" mass="19285">MWKFVVRHSEQLFANQLGDPKRFRHIGDHVIGIPKRTFGKARHNLGQQSVDAFTSNGRDWEISRHIDLISGACQLSDDVVGRCDVGLIHDNDCVRWNFLGNESVARTDRRCCINHKAHDIDTAGHFGSRLIESLAQQCARSMDTGGIDENDLRFGTVQDTTNLRPSGLRFI</sequence>
<evidence type="ECO:0000313" key="1">
    <source>
        <dbReference type="EMBL" id="CAB4660889.1"/>
    </source>
</evidence>
<dbReference type="EMBL" id="CAEZVV010000204">
    <property type="protein sequence ID" value="CAB4660889.1"/>
    <property type="molecule type" value="Genomic_DNA"/>
</dbReference>